<dbReference type="SUPFAM" id="SSF111369">
    <property type="entry name" value="HlyD-like secretion proteins"/>
    <property type="match status" value="1"/>
</dbReference>
<proteinExistence type="predicted"/>
<feature type="coiled-coil region" evidence="1">
    <location>
        <begin position="133"/>
        <end position="160"/>
    </location>
</feature>
<gene>
    <name evidence="4" type="ORF">SAMN02927914_05650</name>
</gene>
<dbReference type="EMBL" id="FMXM01000024">
    <property type="protein sequence ID" value="SDA96495.1"/>
    <property type="molecule type" value="Genomic_DNA"/>
</dbReference>
<evidence type="ECO:0000259" key="3">
    <source>
        <dbReference type="Pfam" id="PF25954"/>
    </source>
</evidence>
<dbReference type="AlphaFoldDB" id="A0A1G5ZPC5"/>
<keyword evidence="2" id="KW-0472">Membrane</keyword>
<evidence type="ECO:0000313" key="4">
    <source>
        <dbReference type="EMBL" id="SDA96495.1"/>
    </source>
</evidence>
<feature type="domain" description="CusB-like beta-barrel" evidence="3">
    <location>
        <begin position="258"/>
        <end position="316"/>
    </location>
</feature>
<evidence type="ECO:0000256" key="2">
    <source>
        <dbReference type="SAM" id="Phobius"/>
    </source>
</evidence>
<sequence>MLEIPKPIVKEIPSAPGKTQDQFAGKVRRSVSARMLWYAIALAVAVGAGVSVWAVFLRPIEVQVASTERDVPVQVFGLGTVEARVTSRIGFKVSGVLVDLRADVGNHVAKGAVLARLDDREQSAQVARTNATVQLANANLQKAAASVEKAQANYANAKSINERRQMLLKGNSTSIEAAQTAQAAQDAALADVDLAQSDVLVAKANIGDAKAQQQLQSTILDFYTLAAPYDAMVTGRLKELGSALGAGEPVFTLIDPGTVWALAYVDESKAGEISVGEPAEIVLRSRPGQRIAGHVVRIQPESDRVNEERRVEIAFDTLPADLYLGEQAEAHITTVRLPQALLAPEAAITGLANNRGTIWTIEDGYFQQRAVTLGHRLLDGRFEITGGVPEYALVVTTLRSGLRVGRAAKVTEGARR</sequence>
<accession>A0A1G5ZPC5</accession>
<organism evidence="4 5">
    <name type="scientific">Mesorhizobium qingshengii</name>
    <dbReference type="NCBI Taxonomy" id="1165689"/>
    <lineage>
        <taxon>Bacteria</taxon>
        <taxon>Pseudomonadati</taxon>
        <taxon>Pseudomonadota</taxon>
        <taxon>Alphaproteobacteria</taxon>
        <taxon>Hyphomicrobiales</taxon>
        <taxon>Phyllobacteriaceae</taxon>
        <taxon>Mesorhizobium</taxon>
    </lineage>
</organism>
<keyword evidence="2" id="KW-0812">Transmembrane</keyword>
<dbReference type="Pfam" id="PF25954">
    <property type="entry name" value="Beta-barrel_RND_2"/>
    <property type="match status" value="1"/>
</dbReference>
<dbReference type="RefSeq" id="WP_091585082.1">
    <property type="nucleotide sequence ID" value="NZ_FMXM01000024.1"/>
</dbReference>
<dbReference type="GO" id="GO:0015562">
    <property type="term" value="F:efflux transmembrane transporter activity"/>
    <property type="evidence" value="ECO:0007669"/>
    <property type="project" value="TreeGrafter"/>
</dbReference>
<dbReference type="Gene3D" id="2.40.50.100">
    <property type="match status" value="1"/>
</dbReference>
<dbReference type="Gene3D" id="2.40.420.20">
    <property type="match status" value="1"/>
</dbReference>
<dbReference type="Gene3D" id="1.10.287.470">
    <property type="entry name" value="Helix hairpin bin"/>
    <property type="match status" value="1"/>
</dbReference>
<dbReference type="InterPro" id="IPR058792">
    <property type="entry name" value="Beta-barrel_RND_2"/>
</dbReference>
<dbReference type="GO" id="GO:1990281">
    <property type="term" value="C:efflux pump complex"/>
    <property type="evidence" value="ECO:0007669"/>
    <property type="project" value="TreeGrafter"/>
</dbReference>
<dbReference type="Gene3D" id="2.40.30.170">
    <property type="match status" value="1"/>
</dbReference>
<dbReference type="PANTHER" id="PTHR30469:SF15">
    <property type="entry name" value="HLYD FAMILY OF SECRETION PROTEINS"/>
    <property type="match status" value="1"/>
</dbReference>
<dbReference type="STRING" id="1165689.SAMN02927914_05650"/>
<reference evidence="4 5" key="1">
    <citation type="submission" date="2016-10" db="EMBL/GenBank/DDBJ databases">
        <authorList>
            <person name="de Groot N.N."/>
        </authorList>
    </citation>
    <scope>NUCLEOTIDE SEQUENCE [LARGE SCALE GENOMIC DNA]</scope>
    <source>
        <strain evidence="4 5">CGMCC 1.12097</strain>
    </source>
</reference>
<keyword evidence="2" id="KW-1133">Transmembrane helix</keyword>
<evidence type="ECO:0000313" key="5">
    <source>
        <dbReference type="Proteomes" id="UP000198588"/>
    </source>
</evidence>
<name>A0A1G5ZPC5_9HYPH</name>
<dbReference type="PANTHER" id="PTHR30469">
    <property type="entry name" value="MULTIDRUG RESISTANCE PROTEIN MDTA"/>
    <property type="match status" value="1"/>
</dbReference>
<evidence type="ECO:0000256" key="1">
    <source>
        <dbReference type="SAM" id="Coils"/>
    </source>
</evidence>
<protein>
    <submittedName>
        <fullName evidence="4">HlyD family secretion protein</fullName>
    </submittedName>
</protein>
<feature type="transmembrane region" description="Helical" evidence="2">
    <location>
        <begin position="36"/>
        <end position="56"/>
    </location>
</feature>
<dbReference type="Proteomes" id="UP000198588">
    <property type="component" value="Unassembled WGS sequence"/>
</dbReference>
<keyword evidence="1" id="KW-0175">Coiled coil</keyword>
<dbReference type="OrthoDB" id="9806939at2"/>